<name>A0AAU7DXE0_9MICO</name>
<feature type="transmembrane region" description="Helical" evidence="2">
    <location>
        <begin position="62"/>
        <end position="81"/>
    </location>
</feature>
<keyword evidence="2" id="KW-0472">Membrane</keyword>
<feature type="region of interest" description="Disordered" evidence="1">
    <location>
        <begin position="1"/>
        <end position="30"/>
    </location>
</feature>
<protein>
    <submittedName>
        <fullName evidence="3">Uncharacterized protein</fullName>
    </submittedName>
</protein>
<organism evidence="3">
    <name type="scientific">Jonesiaceae bacterium BS-20</name>
    <dbReference type="NCBI Taxonomy" id="3120821"/>
    <lineage>
        <taxon>Bacteria</taxon>
        <taxon>Bacillati</taxon>
        <taxon>Actinomycetota</taxon>
        <taxon>Actinomycetes</taxon>
        <taxon>Micrococcales</taxon>
        <taxon>Jonesiaceae</taxon>
    </lineage>
</organism>
<dbReference type="EMBL" id="CP146203">
    <property type="protein sequence ID" value="XBH21391.1"/>
    <property type="molecule type" value="Genomic_DNA"/>
</dbReference>
<evidence type="ECO:0000256" key="1">
    <source>
        <dbReference type="SAM" id="MobiDB-lite"/>
    </source>
</evidence>
<dbReference type="AlphaFoldDB" id="A0AAU7DXE0"/>
<evidence type="ECO:0000256" key="2">
    <source>
        <dbReference type="SAM" id="Phobius"/>
    </source>
</evidence>
<feature type="transmembrane region" description="Helical" evidence="2">
    <location>
        <begin position="101"/>
        <end position="119"/>
    </location>
</feature>
<gene>
    <name evidence="3" type="ORF">V5R04_14440</name>
</gene>
<proteinExistence type="predicted"/>
<reference evidence="3" key="1">
    <citation type="submission" date="2024-02" db="EMBL/GenBank/DDBJ databases">
        <title>Tomenella chthoni gen. nov. sp. nov., a member of the family Jonesiaceae isolated from bat guano.</title>
        <authorList>
            <person name="Miller S.L."/>
            <person name="King J."/>
            <person name="Sankaranarayanan K."/>
            <person name="Lawson P.A."/>
        </authorList>
    </citation>
    <scope>NUCLEOTIDE SEQUENCE</scope>
    <source>
        <strain evidence="3">BS-20</strain>
    </source>
</reference>
<sequence>MKEQDPRIPGLIPEQQNIPGLTPGSELRKGVKGSAIPRTAQNARENIGSGSQKNPRIAGLKMISNIMLFDIFLGIVVFLVLFFNLDDTGATGIRVGDWTPLMWGLLGLSAVATLGFLYFRKQVRVLDEQSAY</sequence>
<evidence type="ECO:0000313" key="3">
    <source>
        <dbReference type="EMBL" id="XBH21391.1"/>
    </source>
</evidence>
<keyword evidence="2" id="KW-1133">Transmembrane helix</keyword>
<keyword evidence="2" id="KW-0812">Transmembrane</keyword>
<accession>A0AAU7DXE0</accession>